<accession>Q0UCU7</accession>
<dbReference type="KEGG" id="pno:SNOG_10417"/>
<dbReference type="RefSeq" id="XP_001800688.1">
    <property type="nucleotide sequence ID" value="XM_001800636.1"/>
</dbReference>
<gene>
    <name evidence="3" type="ORF">SNOG_10417</name>
</gene>
<evidence type="ECO:0000256" key="2">
    <source>
        <dbReference type="SAM" id="MobiDB-lite"/>
    </source>
</evidence>
<dbReference type="GeneID" id="5977595"/>
<keyword evidence="1" id="KW-0175">Coiled coil</keyword>
<protein>
    <submittedName>
        <fullName evidence="3">Uncharacterized protein</fullName>
    </submittedName>
</protein>
<organism evidence="3 4">
    <name type="scientific">Phaeosphaeria nodorum (strain SN15 / ATCC MYA-4574 / FGSC 10173)</name>
    <name type="common">Glume blotch fungus</name>
    <name type="synonym">Parastagonospora nodorum</name>
    <dbReference type="NCBI Taxonomy" id="321614"/>
    <lineage>
        <taxon>Eukaryota</taxon>
        <taxon>Fungi</taxon>
        <taxon>Dikarya</taxon>
        <taxon>Ascomycota</taxon>
        <taxon>Pezizomycotina</taxon>
        <taxon>Dothideomycetes</taxon>
        <taxon>Pleosporomycetidae</taxon>
        <taxon>Pleosporales</taxon>
        <taxon>Pleosporineae</taxon>
        <taxon>Phaeosphaeriaceae</taxon>
        <taxon>Parastagonospora</taxon>
    </lineage>
</organism>
<evidence type="ECO:0000313" key="4">
    <source>
        <dbReference type="Proteomes" id="UP000001055"/>
    </source>
</evidence>
<dbReference type="InParanoid" id="Q0UCU7"/>
<dbReference type="Proteomes" id="UP000001055">
    <property type="component" value="Unassembled WGS sequence"/>
</dbReference>
<dbReference type="EMBL" id="CH445341">
    <property type="protein sequence ID" value="EAT81811.1"/>
    <property type="molecule type" value="Genomic_DNA"/>
</dbReference>
<name>Q0UCU7_PHANO</name>
<feature type="region of interest" description="Disordered" evidence="2">
    <location>
        <begin position="127"/>
        <end position="146"/>
    </location>
</feature>
<proteinExistence type="predicted"/>
<evidence type="ECO:0000256" key="1">
    <source>
        <dbReference type="SAM" id="Coils"/>
    </source>
</evidence>
<sequence>MVQSRQKLLEAALKGTKAQLAKTREQNVELSVKLEESERERKALSFVSLGVTPEGKVEYVPDQVQKPTGLDKPARVAKRSHSEIEARCKDYDTDTCKRQSCLRAHAEDEGSYKNLEYLPHISKYVVNTSGSKKRKTGGGLGRKKGL</sequence>
<evidence type="ECO:0000313" key="3">
    <source>
        <dbReference type="EMBL" id="EAT81811.1"/>
    </source>
</evidence>
<dbReference type="AlphaFoldDB" id="Q0UCU7"/>
<feature type="compositionally biased region" description="Basic residues" evidence="2">
    <location>
        <begin position="131"/>
        <end position="146"/>
    </location>
</feature>
<reference evidence="4" key="1">
    <citation type="journal article" date="2007" name="Plant Cell">
        <title>Dothideomycete-plant interactions illuminated by genome sequencing and EST analysis of the wheat pathogen Stagonospora nodorum.</title>
        <authorList>
            <person name="Hane J.K."/>
            <person name="Lowe R.G."/>
            <person name="Solomon P.S."/>
            <person name="Tan K.C."/>
            <person name="Schoch C.L."/>
            <person name="Spatafora J.W."/>
            <person name="Crous P.W."/>
            <person name="Kodira C."/>
            <person name="Birren B.W."/>
            <person name="Galagan J.E."/>
            <person name="Torriani S.F."/>
            <person name="McDonald B.A."/>
            <person name="Oliver R.P."/>
        </authorList>
    </citation>
    <scope>NUCLEOTIDE SEQUENCE [LARGE SCALE GENOMIC DNA]</scope>
    <source>
        <strain evidence="4">SN15 / ATCC MYA-4574 / FGSC 10173</strain>
    </source>
</reference>
<feature type="coiled-coil region" evidence="1">
    <location>
        <begin position="6"/>
        <end position="40"/>
    </location>
</feature>